<gene>
    <name evidence="1" type="ORF">GALMADRAFT_218880</name>
</gene>
<dbReference type="EMBL" id="KL142367">
    <property type="protein sequence ID" value="KDR85791.1"/>
    <property type="molecule type" value="Genomic_DNA"/>
</dbReference>
<evidence type="ECO:0008006" key="3">
    <source>
        <dbReference type="Google" id="ProtNLM"/>
    </source>
</evidence>
<evidence type="ECO:0000313" key="2">
    <source>
        <dbReference type="Proteomes" id="UP000027222"/>
    </source>
</evidence>
<name>A0A067TRH2_GALM3</name>
<evidence type="ECO:0000313" key="1">
    <source>
        <dbReference type="EMBL" id="KDR85791.1"/>
    </source>
</evidence>
<reference evidence="2" key="1">
    <citation type="journal article" date="2014" name="Proc. Natl. Acad. Sci. U.S.A.">
        <title>Extensive sampling of basidiomycete genomes demonstrates inadequacy of the white-rot/brown-rot paradigm for wood decay fungi.</title>
        <authorList>
            <person name="Riley R."/>
            <person name="Salamov A.A."/>
            <person name="Brown D.W."/>
            <person name="Nagy L.G."/>
            <person name="Floudas D."/>
            <person name="Held B.W."/>
            <person name="Levasseur A."/>
            <person name="Lombard V."/>
            <person name="Morin E."/>
            <person name="Otillar R."/>
            <person name="Lindquist E.A."/>
            <person name="Sun H."/>
            <person name="LaButti K.M."/>
            <person name="Schmutz J."/>
            <person name="Jabbour D."/>
            <person name="Luo H."/>
            <person name="Baker S.E."/>
            <person name="Pisabarro A.G."/>
            <person name="Walton J.D."/>
            <person name="Blanchette R.A."/>
            <person name="Henrissat B."/>
            <person name="Martin F."/>
            <person name="Cullen D."/>
            <person name="Hibbett D.S."/>
            <person name="Grigoriev I.V."/>
        </authorList>
    </citation>
    <scope>NUCLEOTIDE SEQUENCE [LARGE SCALE GENOMIC DNA]</scope>
    <source>
        <strain evidence="2">CBS 339.88</strain>
    </source>
</reference>
<accession>A0A067TRH2</accession>
<proteinExistence type="predicted"/>
<dbReference type="OrthoDB" id="3543113at2759"/>
<dbReference type="AlphaFoldDB" id="A0A067TRH2"/>
<organism evidence="1 2">
    <name type="scientific">Galerina marginata (strain CBS 339.88)</name>
    <dbReference type="NCBI Taxonomy" id="685588"/>
    <lineage>
        <taxon>Eukaryota</taxon>
        <taxon>Fungi</taxon>
        <taxon>Dikarya</taxon>
        <taxon>Basidiomycota</taxon>
        <taxon>Agaricomycotina</taxon>
        <taxon>Agaricomycetes</taxon>
        <taxon>Agaricomycetidae</taxon>
        <taxon>Agaricales</taxon>
        <taxon>Agaricineae</taxon>
        <taxon>Strophariaceae</taxon>
        <taxon>Galerina</taxon>
    </lineage>
</organism>
<protein>
    <recommendedName>
        <fullName evidence="3">F-box domain-containing protein</fullName>
    </recommendedName>
</protein>
<dbReference type="HOGENOM" id="CLU_1845238_0_0_1"/>
<sequence length="139" mass="15709">MDAYSKDPLDLGSANTKNASQEAVLENFDLLENIFSFFEPPSDVSSASWALSLPGRQALLNAALTCKVFVDPAMDILWRSMDSLTPLVKILPTFVMIGTEYTVNGAILDSHLRRVDDYARRIRRLRLDSLHSVKREIWH</sequence>
<dbReference type="Proteomes" id="UP000027222">
    <property type="component" value="Unassembled WGS sequence"/>
</dbReference>
<keyword evidence="2" id="KW-1185">Reference proteome</keyword>